<feature type="binding site" evidence="8">
    <location>
        <begin position="75"/>
        <end position="77"/>
    </location>
    <ligand>
        <name>NADP(+)</name>
        <dbReference type="ChEBI" id="CHEBI:58349"/>
    </ligand>
</feature>
<dbReference type="PRINTS" id="PR00076">
    <property type="entry name" value="6PGDHDRGNASE"/>
</dbReference>
<evidence type="ECO:0000256" key="4">
    <source>
        <dbReference type="ARBA" id="ARBA00023064"/>
    </source>
</evidence>
<comment type="pathway">
    <text evidence="5 9">Carbohydrate degradation; pentose phosphate pathway; D-ribulose 5-phosphate from D-glucose 6-phosphate (oxidative stage): step 3/3.</text>
</comment>
<dbReference type="GO" id="GO:0019521">
    <property type="term" value="P:D-gluconate metabolic process"/>
    <property type="evidence" value="ECO:0007669"/>
    <property type="project" value="UniProtKB-KW"/>
</dbReference>
<keyword evidence="5 9" id="KW-0570">Pentose shunt</keyword>
<feature type="domain" description="6-phosphogluconate dehydrogenase C-terminal" evidence="10">
    <location>
        <begin position="179"/>
        <end position="468"/>
    </location>
</feature>
<dbReference type="GO" id="GO:0006098">
    <property type="term" value="P:pentose-phosphate shunt"/>
    <property type="evidence" value="ECO:0007669"/>
    <property type="project" value="UniProtKB-UniPathway"/>
</dbReference>
<comment type="similarity">
    <text evidence="1 5 9">Belongs to the 6-phosphogluconate dehydrogenase family.</text>
</comment>
<dbReference type="RefSeq" id="WP_075061560.1">
    <property type="nucleotide sequence ID" value="NZ_LGCL01000015.1"/>
</dbReference>
<proteinExistence type="inferred from homology"/>
<dbReference type="STRING" id="1134406.ADN00_03410"/>
<dbReference type="InterPro" id="IPR006183">
    <property type="entry name" value="Pgluconate_DH"/>
</dbReference>
<dbReference type="InterPro" id="IPR006115">
    <property type="entry name" value="6PGDH_NADP-bd"/>
</dbReference>
<keyword evidence="4 9" id="KW-0311">Gluconate utilization</keyword>
<dbReference type="UniPathway" id="UPA00115">
    <property type="reaction ID" value="UER00410"/>
</dbReference>
<dbReference type="Pfam" id="PF03446">
    <property type="entry name" value="NAD_binding_2"/>
    <property type="match status" value="1"/>
</dbReference>
<dbReference type="SMART" id="SM01350">
    <property type="entry name" value="6PGD"/>
    <property type="match status" value="1"/>
</dbReference>
<dbReference type="SUPFAM" id="SSF51735">
    <property type="entry name" value="NAD(P)-binding Rossmann-fold domains"/>
    <property type="match status" value="1"/>
</dbReference>
<dbReference type="Pfam" id="PF00393">
    <property type="entry name" value="6PGD"/>
    <property type="match status" value="1"/>
</dbReference>
<dbReference type="InterPro" id="IPR008927">
    <property type="entry name" value="6-PGluconate_DH-like_C_sf"/>
</dbReference>
<feature type="binding site" description="in other chain" evidence="7">
    <location>
        <begin position="186"/>
        <end position="187"/>
    </location>
    <ligand>
        <name>substrate</name>
        <note>ligand shared between dimeric partners</note>
    </ligand>
</feature>
<dbReference type="PIRSF" id="PIRSF000109">
    <property type="entry name" value="6PGD"/>
    <property type="match status" value="1"/>
</dbReference>
<dbReference type="NCBIfam" id="TIGR00873">
    <property type="entry name" value="gnd"/>
    <property type="match status" value="1"/>
</dbReference>
<evidence type="ECO:0000256" key="1">
    <source>
        <dbReference type="ARBA" id="ARBA00008419"/>
    </source>
</evidence>
<protein>
    <recommendedName>
        <fullName evidence="5 9">6-phosphogluconate dehydrogenase, decarboxylating</fullName>
        <ecNumber evidence="5 9">1.1.1.44</ecNumber>
    </recommendedName>
</protein>
<keyword evidence="12" id="KW-1185">Reference proteome</keyword>
<feature type="binding site" evidence="8">
    <location>
        <position position="103"/>
    </location>
    <ligand>
        <name>NADP(+)</name>
        <dbReference type="ChEBI" id="CHEBI:58349"/>
    </ligand>
</feature>
<dbReference type="FunFam" id="3.40.50.720:FF:000007">
    <property type="entry name" value="6-phosphogluconate dehydrogenase, decarboxylating"/>
    <property type="match status" value="1"/>
</dbReference>
<evidence type="ECO:0000313" key="11">
    <source>
        <dbReference type="EMBL" id="KPL78957.1"/>
    </source>
</evidence>
<comment type="catalytic activity">
    <reaction evidence="5 9">
        <text>6-phospho-D-gluconate + NADP(+) = D-ribulose 5-phosphate + CO2 + NADPH</text>
        <dbReference type="Rhea" id="RHEA:10116"/>
        <dbReference type="ChEBI" id="CHEBI:16526"/>
        <dbReference type="ChEBI" id="CHEBI:57783"/>
        <dbReference type="ChEBI" id="CHEBI:58121"/>
        <dbReference type="ChEBI" id="CHEBI:58349"/>
        <dbReference type="ChEBI" id="CHEBI:58759"/>
        <dbReference type="EC" id="1.1.1.44"/>
    </reaction>
</comment>
<evidence type="ECO:0000256" key="9">
    <source>
        <dbReference type="RuleBase" id="RU000485"/>
    </source>
</evidence>
<organism evidence="11 12">
    <name type="scientific">Ornatilinea apprima</name>
    <dbReference type="NCBI Taxonomy" id="1134406"/>
    <lineage>
        <taxon>Bacteria</taxon>
        <taxon>Bacillati</taxon>
        <taxon>Chloroflexota</taxon>
        <taxon>Anaerolineae</taxon>
        <taxon>Anaerolineales</taxon>
        <taxon>Anaerolineaceae</taxon>
        <taxon>Ornatilinea</taxon>
    </lineage>
</organism>
<dbReference type="InterPro" id="IPR006184">
    <property type="entry name" value="6PGdom_BS"/>
</dbReference>
<feature type="active site" description="Proton donor" evidence="6">
    <location>
        <position position="190"/>
    </location>
</feature>
<dbReference type="Gene3D" id="3.40.50.720">
    <property type="entry name" value="NAD(P)-binding Rossmann-like Domain"/>
    <property type="match status" value="1"/>
</dbReference>
<feature type="binding site" evidence="7">
    <location>
        <position position="452"/>
    </location>
    <ligand>
        <name>substrate</name>
        <note>ligand shared between dimeric partners</note>
    </ligand>
</feature>
<feature type="binding site" evidence="7">
    <location>
        <position position="446"/>
    </location>
    <ligand>
        <name>substrate</name>
        <note>ligand shared between dimeric partners</note>
    </ligand>
</feature>
<evidence type="ECO:0000256" key="6">
    <source>
        <dbReference type="PIRSR" id="PIRSR000109-1"/>
    </source>
</evidence>
<feature type="binding site" description="in other chain" evidence="7">
    <location>
        <position position="261"/>
    </location>
    <ligand>
        <name>substrate</name>
        <note>ligand shared between dimeric partners</note>
    </ligand>
</feature>
<feature type="binding site" evidence="8">
    <location>
        <begin position="33"/>
        <end position="35"/>
    </location>
    <ligand>
        <name>NADP(+)</name>
        <dbReference type="ChEBI" id="CHEBI:58349"/>
    </ligand>
</feature>
<feature type="binding site" evidence="8">
    <location>
        <begin position="10"/>
        <end position="15"/>
    </location>
    <ligand>
        <name>NADP(+)</name>
        <dbReference type="ChEBI" id="CHEBI:58349"/>
    </ligand>
</feature>
<feature type="binding site" description="in other chain" evidence="7">
    <location>
        <position position="288"/>
    </location>
    <ligand>
        <name>substrate</name>
        <note>ligand shared between dimeric partners</note>
    </ligand>
</feature>
<dbReference type="EMBL" id="LGCL01000015">
    <property type="protein sequence ID" value="KPL78957.1"/>
    <property type="molecule type" value="Genomic_DNA"/>
</dbReference>
<evidence type="ECO:0000259" key="10">
    <source>
        <dbReference type="SMART" id="SM01350"/>
    </source>
</evidence>
<dbReference type="SUPFAM" id="SSF48179">
    <property type="entry name" value="6-phosphogluconate dehydrogenase C-terminal domain-like"/>
    <property type="match status" value="1"/>
</dbReference>
<evidence type="ECO:0000256" key="2">
    <source>
        <dbReference type="ARBA" id="ARBA00011738"/>
    </source>
</evidence>
<dbReference type="GO" id="GO:0004616">
    <property type="term" value="F:phosphogluconate dehydrogenase (decarboxylating) activity"/>
    <property type="evidence" value="ECO:0007669"/>
    <property type="project" value="UniProtKB-EC"/>
</dbReference>
<comment type="caution">
    <text evidence="11">The sequence shown here is derived from an EMBL/GenBank/DDBJ whole genome shotgun (WGS) entry which is preliminary data.</text>
</comment>
<dbReference type="PATRIC" id="fig|1134406.4.peg.32"/>
<sequence length="468" mass="51762">MKKCDIGLIGLAVMGQNLVLNMERNGYRVGVYNRTTETTMRFMEGPAAGKQIAAAKSIEELFNLLDRPRKVMVMVKAGNPVDAVIEQLLPFLDVGDLVIDGGNSYYKDTERRARQLMEKGIHYLGAGISGGEEGALWGPSIMPGGQAEAYQMVEGIFEAIAARVDGEPCVTYIGPRGSGHYVKMVHNGIEYGDMQLIAEAYDLLHRGAGLNATELHEVFRNWNHGLLESFLIEITAQIFKRVDEKTGQPLVELIMDEAGQKGTGKWTSQEAFDLGVPVPTINSAVSARILSAYKAERVQAAQVLRGPEISPLADRKLFIQQVRDALYTAKISSYAQGFAMLRAASEEFNYDLPFEKIAKIWRGGCIIRARFLNDVSDAFRQGGDLRNLLLAPFFRDAVQTHQGALREVVRQAAAWGIPAPGFSASLAYLDGYRSERLPANLIQAQRDLFGAHTYKRVDEEGIFHSDWD</sequence>
<dbReference type="GO" id="GO:0050661">
    <property type="term" value="F:NADP binding"/>
    <property type="evidence" value="ECO:0007669"/>
    <property type="project" value="InterPro"/>
</dbReference>
<dbReference type="PROSITE" id="PS00461">
    <property type="entry name" value="6PGD"/>
    <property type="match status" value="1"/>
</dbReference>
<dbReference type="OrthoDB" id="9804542at2"/>
<dbReference type="EC" id="1.1.1.44" evidence="5 9"/>
<dbReference type="InterPro" id="IPR006113">
    <property type="entry name" value="6PGDH_Gnd/GntZ"/>
</dbReference>
<dbReference type="Proteomes" id="UP000050417">
    <property type="component" value="Unassembled WGS sequence"/>
</dbReference>
<dbReference type="NCBIfam" id="NF006765">
    <property type="entry name" value="PRK09287.1"/>
    <property type="match status" value="1"/>
</dbReference>
<reference evidence="11 12" key="1">
    <citation type="submission" date="2015-07" db="EMBL/GenBank/DDBJ databases">
        <title>Genome sequence of Ornatilinea apprima DSM 23815.</title>
        <authorList>
            <person name="Hemp J."/>
            <person name="Ward L.M."/>
            <person name="Pace L.A."/>
            <person name="Fischer W.W."/>
        </authorList>
    </citation>
    <scope>NUCLEOTIDE SEQUENCE [LARGE SCALE GENOMIC DNA]</scope>
    <source>
        <strain evidence="11 12">P3M-1</strain>
    </source>
</reference>
<dbReference type="FunFam" id="1.10.1040.10:FF:000002">
    <property type="entry name" value="6-phosphogluconate dehydrogenase, decarboxylating"/>
    <property type="match status" value="1"/>
</dbReference>
<evidence type="ECO:0000256" key="7">
    <source>
        <dbReference type="PIRSR" id="PIRSR000109-2"/>
    </source>
</evidence>
<dbReference type="Gene3D" id="1.20.5.320">
    <property type="entry name" value="6-Phosphogluconate Dehydrogenase, domain 3"/>
    <property type="match status" value="1"/>
</dbReference>
<evidence type="ECO:0000313" key="12">
    <source>
        <dbReference type="Proteomes" id="UP000050417"/>
    </source>
</evidence>
<comment type="function">
    <text evidence="5">Catalyzes the oxidative decarboxylation of 6-phosphogluconate to ribulose 5-phosphate and CO(2), with concomitant reduction of NADP to NADPH.</text>
</comment>
<dbReference type="AlphaFoldDB" id="A0A0P6X7D1"/>
<feature type="binding site" description="in other chain" evidence="7">
    <location>
        <position position="191"/>
    </location>
    <ligand>
        <name>substrate</name>
        <note>ligand shared between dimeric partners</note>
    </ligand>
</feature>
<feature type="active site" description="Proton acceptor" evidence="6">
    <location>
        <position position="183"/>
    </location>
</feature>
<dbReference type="InterPro" id="IPR013328">
    <property type="entry name" value="6PGD_dom2"/>
</dbReference>
<gene>
    <name evidence="11" type="ORF">ADN00_03410</name>
</gene>
<evidence type="ECO:0000256" key="8">
    <source>
        <dbReference type="PIRSR" id="PIRSR000109-3"/>
    </source>
</evidence>
<evidence type="ECO:0000256" key="5">
    <source>
        <dbReference type="PIRNR" id="PIRNR000109"/>
    </source>
</evidence>
<keyword evidence="3 5" id="KW-0560">Oxidoreductase</keyword>
<keyword evidence="5 9" id="KW-0521">NADP</keyword>
<accession>A0A0P6X7D1</accession>
<feature type="binding site" description="in other chain" evidence="7">
    <location>
        <begin position="129"/>
        <end position="131"/>
    </location>
    <ligand>
        <name>substrate</name>
        <note>ligand shared between dimeric partners</note>
    </ligand>
</feature>
<dbReference type="Gene3D" id="1.10.1040.10">
    <property type="entry name" value="N-(1-d-carboxylethyl)-l-norvaline Dehydrogenase, domain 2"/>
    <property type="match status" value="1"/>
</dbReference>
<name>A0A0P6X7D1_9CHLR</name>
<dbReference type="PANTHER" id="PTHR11811">
    <property type="entry name" value="6-PHOSPHOGLUCONATE DEHYDROGENASE"/>
    <property type="match status" value="1"/>
</dbReference>
<dbReference type="FunFam" id="1.20.5.320:FF:000001">
    <property type="entry name" value="6-phosphogluconate dehydrogenase, decarboxylating"/>
    <property type="match status" value="1"/>
</dbReference>
<feature type="binding site" description="in other chain" evidence="7">
    <location>
        <position position="103"/>
    </location>
    <ligand>
        <name>substrate</name>
        <note>ligand shared between dimeric partners</note>
    </ligand>
</feature>
<dbReference type="InterPro" id="IPR006114">
    <property type="entry name" value="6PGDH_C"/>
</dbReference>
<dbReference type="InterPro" id="IPR036291">
    <property type="entry name" value="NAD(P)-bd_dom_sf"/>
</dbReference>
<evidence type="ECO:0000256" key="3">
    <source>
        <dbReference type="ARBA" id="ARBA00023002"/>
    </source>
</evidence>
<comment type="subunit">
    <text evidence="2 5">Homodimer.</text>
</comment>